<accession>A0A4D6MW23</accession>
<keyword evidence="3" id="KW-1185">Reference proteome</keyword>
<protein>
    <submittedName>
        <fullName evidence="2">Uncharacterized protein</fullName>
    </submittedName>
</protein>
<organism evidence="2 3">
    <name type="scientific">Vigna unguiculata</name>
    <name type="common">Cowpea</name>
    <dbReference type="NCBI Taxonomy" id="3917"/>
    <lineage>
        <taxon>Eukaryota</taxon>
        <taxon>Viridiplantae</taxon>
        <taxon>Streptophyta</taxon>
        <taxon>Embryophyta</taxon>
        <taxon>Tracheophyta</taxon>
        <taxon>Spermatophyta</taxon>
        <taxon>Magnoliopsida</taxon>
        <taxon>eudicotyledons</taxon>
        <taxon>Gunneridae</taxon>
        <taxon>Pentapetalae</taxon>
        <taxon>rosids</taxon>
        <taxon>fabids</taxon>
        <taxon>Fabales</taxon>
        <taxon>Fabaceae</taxon>
        <taxon>Papilionoideae</taxon>
        <taxon>50 kb inversion clade</taxon>
        <taxon>NPAAA clade</taxon>
        <taxon>indigoferoid/millettioid clade</taxon>
        <taxon>Phaseoleae</taxon>
        <taxon>Vigna</taxon>
    </lineage>
</organism>
<evidence type="ECO:0000313" key="2">
    <source>
        <dbReference type="EMBL" id="QCE05633.1"/>
    </source>
</evidence>
<name>A0A4D6MW23_VIGUN</name>
<sequence length="117" mass="13688">MEVVFWVWLVVLVVFLGVVHHDHHLHVDDFEKIGDGEPLFGEFEKALAEDRMVLMKKILNNRRMMVSWLKCQTFVMDQHHNLTDAGRNRTRKGHVRIGCLMGCQTEGMNVQTFNRDP</sequence>
<feature type="signal peptide" evidence="1">
    <location>
        <begin position="1"/>
        <end position="21"/>
    </location>
</feature>
<evidence type="ECO:0000256" key="1">
    <source>
        <dbReference type="SAM" id="SignalP"/>
    </source>
</evidence>
<keyword evidence="1" id="KW-0732">Signal</keyword>
<proteinExistence type="predicted"/>
<evidence type="ECO:0000313" key="3">
    <source>
        <dbReference type="Proteomes" id="UP000501690"/>
    </source>
</evidence>
<gene>
    <name evidence="2" type="ORF">DEO72_LG9g637</name>
</gene>
<feature type="chain" id="PRO_5020038336" evidence="1">
    <location>
        <begin position="22"/>
        <end position="117"/>
    </location>
</feature>
<dbReference type="AlphaFoldDB" id="A0A4D6MW23"/>
<dbReference type="EMBL" id="CP039353">
    <property type="protein sequence ID" value="QCE05633.1"/>
    <property type="molecule type" value="Genomic_DNA"/>
</dbReference>
<dbReference type="Proteomes" id="UP000501690">
    <property type="component" value="Linkage Group LG9"/>
</dbReference>
<reference evidence="2 3" key="1">
    <citation type="submission" date="2019-04" db="EMBL/GenBank/DDBJ databases">
        <title>An improved genome assembly and genetic linkage map for asparagus bean, Vigna unguiculata ssp. sesquipedialis.</title>
        <authorList>
            <person name="Xia Q."/>
            <person name="Zhang R."/>
            <person name="Dong Y."/>
        </authorList>
    </citation>
    <scope>NUCLEOTIDE SEQUENCE [LARGE SCALE GENOMIC DNA]</scope>
    <source>
        <tissue evidence="2">Leaf</tissue>
    </source>
</reference>